<evidence type="ECO:0000313" key="3">
    <source>
        <dbReference type="Proteomes" id="UP001141806"/>
    </source>
</evidence>
<organism evidence="2 3">
    <name type="scientific">Protea cynaroides</name>
    <dbReference type="NCBI Taxonomy" id="273540"/>
    <lineage>
        <taxon>Eukaryota</taxon>
        <taxon>Viridiplantae</taxon>
        <taxon>Streptophyta</taxon>
        <taxon>Embryophyta</taxon>
        <taxon>Tracheophyta</taxon>
        <taxon>Spermatophyta</taxon>
        <taxon>Magnoliopsida</taxon>
        <taxon>Proteales</taxon>
        <taxon>Proteaceae</taxon>
        <taxon>Protea</taxon>
    </lineage>
</organism>
<protein>
    <recommendedName>
        <fullName evidence="4">Mitochondrial protein</fullName>
    </recommendedName>
</protein>
<proteinExistence type="predicted"/>
<dbReference type="Proteomes" id="UP001141806">
    <property type="component" value="Unassembled WGS sequence"/>
</dbReference>
<feature type="region of interest" description="Disordered" evidence="1">
    <location>
        <begin position="184"/>
        <end position="203"/>
    </location>
</feature>
<comment type="caution">
    <text evidence="2">The sequence shown here is derived from an EMBL/GenBank/DDBJ whole genome shotgun (WGS) entry which is preliminary data.</text>
</comment>
<accession>A0A9Q0H9V2</accession>
<gene>
    <name evidence="2" type="ORF">NE237_021814</name>
</gene>
<evidence type="ECO:0000256" key="1">
    <source>
        <dbReference type="SAM" id="MobiDB-lite"/>
    </source>
</evidence>
<name>A0A9Q0H9V2_9MAGN</name>
<keyword evidence="3" id="KW-1185">Reference proteome</keyword>
<evidence type="ECO:0000313" key="2">
    <source>
        <dbReference type="EMBL" id="KAJ4961904.1"/>
    </source>
</evidence>
<dbReference type="AlphaFoldDB" id="A0A9Q0H9V2"/>
<dbReference type="EMBL" id="JAMYWD010000009">
    <property type="protein sequence ID" value="KAJ4961904.1"/>
    <property type="molecule type" value="Genomic_DNA"/>
</dbReference>
<evidence type="ECO:0008006" key="4">
    <source>
        <dbReference type="Google" id="ProtNLM"/>
    </source>
</evidence>
<reference evidence="2" key="1">
    <citation type="journal article" date="2023" name="Plant J.">
        <title>The genome of the king protea, Protea cynaroides.</title>
        <authorList>
            <person name="Chang J."/>
            <person name="Duong T.A."/>
            <person name="Schoeman C."/>
            <person name="Ma X."/>
            <person name="Roodt D."/>
            <person name="Barker N."/>
            <person name="Li Z."/>
            <person name="Van de Peer Y."/>
            <person name="Mizrachi E."/>
        </authorList>
    </citation>
    <scope>NUCLEOTIDE SEQUENCE</scope>
    <source>
        <tissue evidence="2">Young leaves</tissue>
    </source>
</reference>
<dbReference type="OrthoDB" id="1937754at2759"/>
<sequence length="311" mass="34482">MLITRRYGRARKTKEAVETFEKMEKFGTKPELSDFNRFIDTLSNSRHVKNAQEDSKWFPDIGATTHMTDNGGKLHNLSPYVGTDAIMVGNGEKVPITHIGEGTINSKTSTLPLSKIKHSQTQKVLASGIKKDGMYSFDVQGTAEQNGIVERKHKHVVELGLAMMYHAAIPRSPTSPCYVNPVSSSFDEPNGNPPYPSSPLVSTQLSHEPLLPTSLENLVTDLNSPPTNTHRMVTQGKDGIQKPNPKYALVSSSIPTEPTSVKAALTHPGWFPAMQDEMNSLAYNNTWTLIPPTPEMNIAGYRWIFKTKRHD</sequence>